<dbReference type="Pfam" id="PF00535">
    <property type="entry name" value="Glycos_transf_2"/>
    <property type="match status" value="1"/>
</dbReference>
<dbReference type="Gene3D" id="3.90.550.10">
    <property type="entry name" value="Spore Coat Polysaccharide Biosynthesis Protein SpsA, Chain A"/>
    <property type="match status" value="1"/>
</dbReference>
<evidence type="ECO:0000259" key="1">
    <source>
        <dbReference type="Pfam" id="PF00535"/>
    </source>
</evidence>
<dbReference type="Proteomes" id="UP001501302">
    <property type="component" value="Unassembled WGS sequence"/>
</dbReference>
<dbReference type="EMBL" id="BAABJJ010000019">
    <property type="protein sequence ID" value="GAA4943503.1"/>
    <property type="molecule type" value="Genomic_DNA"/>
</dbReference>
<dbReference type="SUPFAM" id="SSF53448">
    <property type="entry name" value="Nucleotide-diphospho-sugar transferases"/>
    <property type="match status" value="1"/>
</dbReference>
<sequence length="242" mass="28138">MQNECIIIIPCFNEEKRLDINAYQSFLNLTKSFSICFINDGSTDNTIDLLTQIKKNSPNTILIDLKKNLGKAEAIRHAVLHIEGDYKHIGYLDADLSTPLQEFERLFKNKRPHADFVFGSRMKKLGTSIKRSFARHISGRIIATITDVYILKLPIYDTQCGAKLMTTHLAKQLFKRPFVGNWLFDIELFLRAQKIINPKTFITEVEEFQLIEWYDRGGSKIKLIDIIKLPLELYKIRKHYKS</sequence>
<feature type="domain" description="Glycosyltransferase 2-like" evidence="1">
    <location>
        <begin position="7"/>
        <end position="165"/>
    </location>
</feature>
<proteinExistence type="predicted"/>
<accession>A0ABP9GH47</accession>
<dbReference type="PANTHER" id="PTHR10859">
    <property type="entry name" value="GLYCOSYL TRANSFERASE"/>
    <property type="match status" value="1"/>
</dbReference>
<dbReference type="PANTHER" id="PTHR10859:SF91">
    <property type="entry name" value="DOLICHYL-PHOSPHATE BETA-GLUCOSYLTRANSFERASE"/>
    <property type="match status" value="1"/>
</dbReference>
<dbReference type="RefSeq" id="WP_345191282.1">
    <property type="nucleotide sequence ID" value="NZ_BAABJJ010000019.1"/>
</dbReference>
<dbReference type="InterPro" id="IPR001173">
    <property type="entry name" value="Glyco_trans_2-like"/>
</dbReference>
<protein>
    <recommendedName>
        <fullName evidence="1">Glycosyltransferase 2-like domain-containing protein</fullName>
    </recommendedName>
</protein>
<evidence type="ECO:0000313" key="3">
    <source>
        <dbReference type="Proteomes" id="UP001501302"/>
    </source>
</evidence>
<keyword evidence="3" id="KW-1185">Reference proteome</keyword>
<organism evidence="2 3">
    <name type="scientific">Algibacter agarivorans</name>
    <dbReference type="NCBI Taxonomy" id="1109741"/>
    <lineage>
        <taxon>Bacteria</taxon>
        <taxon>Pseudomonadati</taxon>
        <taxon>Bacteroidota</taxon>
        <taxon>Flavobacteriia</taxon>
        <taxon>Flavobacteriales</taxon>
        <taxon>Flavobacteriaceae</taxon>
        <taxon>Algibacter</taxon>
    </lineage>
</organism>
<name>A0ABP9GH47_9FLAO</name>
<reference evidence="3" key="1">
    <citation type="journal article" date="2019" name="Int. J. Syst. Evol. Microbiol.">
        <title>The Global Catalogue of Microorganisms (GCM) 10K type strain sequencing project: providing services to taxonomists for standard genome sequencing and annotation.</title>
        <authorList>
            <consortium name="The Broad Institute Genomics Platform"/>
            <consortium name="The Broad Institute Genome Sequencing Center for Infectious Disease"/>
            <person name="Wu L."/>
            <person name="Ma J."/>
        </authorList>
    </citation>
    <scope>NUCLEOTIDE SEQUENCE [LARGE SCALE GENOMIC DNA]</scope>
    <source>
        <strain evidence="3">JCM 18285</strain>
    </source>
</reference>
<dbReference type="InterPro" id="IPR029044">
    <property type="entry name" value="Nucleotide-diphossugar_trans"/>
</dbReference>
<comment type="caution">
    <text evidence="2">The sequence shown here is derived from an EMBL/GenBank/DDBJ whole genome shotgun (WGS) entry which is preliminary data.</text>
</comment>
<gene>
    <name evidence="2" type="ORF">GCM10023314_15710</name>
</gene>
<evidence type="ECO:0000313" key="2">
    <source>
        <dbReference type="EMBL" id="GAA4943503.1"/>
    </source>
</evidence>